<accession>A0A8B8IDW3</accession>
<dbReference type="OMA" id="KQPFYNV"/>
<dbReference type="InterPro" id="IPR032698">
    <property type="entry name" value="SirB1_N"/>
</dbReference>
<dbReference type="AlphaFoldDB" id="A0A8B8IDW3"/>
<dbReference type="Pfam" id="PF08755">
    <property type="entry name" value="YccV-like"/>
    <property type="match status" value="1"/>
</dbReference>
<dbReference type="SMART" id="SM00992">
    <property type="entry name" value="YccV-like"/>
    <property type="match status" value="1"/>
</dbReference>
<dbReference type="InterPro" id="IPR036623">
    <property type="entry name" value="Hemimethylated_DNA-bd_sf"/>
</dbReference>
<dbReference type="OrthoDB" id="28868at2759"/>
<dbReference type="PROSITE" id="PS50181">
    <property type="entry name" value="FBOX"/>
    <property type="match status" value="1"/>
</dbReference>
<dbReference type="PANTHER" id="PTHR31350:SF21">
    <property type="entry name" value="F-BOX ONLY PROTEIN 21"/>
    <property type="match status" value="1"/>
</dbReference>
<dbReference type="GeneID" id="113400069"/>
<gene>
    <name evidence="3" type="primary">LOC113400069</name>
</gene>
<protein>
    <submittedName>
        <fullName evidence="3">F-box only protein 21-like</fullName>
    </submittedName>
</protein>
<proteinExistence type="predicted"/>
<dbReference type="InterPro" id="IPR001810">
    <property type="entry name" value="F-box_dom"/>
</dbReference>
<dbReference type="RefSeq" id="XP_026495244.2">
    <property type="nucleotide sequence ID" value="XM_026639459.2"/>
</dbReference>
<dbReference type="Pfam" id="PF13369">
    <property type="entry name" value="Transglut_core2"/>
    <property type="match status" value="1"/>
</dbReference>
<dbReference type="SMART" id="SM00256">
    <property type="entry name" value="FBOX"/>
    <property type="match status" value="1"/>
</dbReference>
<dbReference type="GO" id="GO:0003677">
    <property type="term" value="F:DNA binding"/>
    <property type="evidence" value="ECO:0007669"/>
    <property type="project" value="InterPro"/>
</dbReference>
<dbReference type="SUPFAM" id="SSF81383">
    <property type="entry name" value="F-box domain"/>
    <property type="match status" value="1"/>
</dbReference>
<evidence type="ECO:0000259" key="1">
    <source>
        <dbReference type="PROSITE" id="PS50181"/>
    </source>
</evidence>
<reference evidence="3" key="1">
    <citation type="submission" date="2025-08" db="UniProtKB">
        <authorList>
            <consortium name="RefSeq"/>
        </authorList>
    </citation>
    <scope>IDENTIFICATION</scope>
    <source>
        <tissue evidence="3">Whole body</tissue>
    </source>
</reference>
<dbReference type="InterPro" id="IPR036047">
    <property type="entry name" value="F-box-like_dom_sf"/>
</dbReference>
<dbReference type="InterPro" id="IPR011722">
    <property type="entry name" value="Hemimethylated_DNA-bd_dom"/>
</dbReference>
<dbReference type="CDD" id="cd09917">
    <property type="entry name" value="F-box_SF"/>
    <property type="match status" value="1"/>
</dbReference>
<keyword evidence="2" id="KW-1185">Reference proteome</keyword>
<dbReference type="Gene3D" id="2.30.30.390">
    <property type="entry name" value="Hemimethylated DNA-binding domain"/>
    <property type="match status" value="1"/>
</dbReference>
<dbReference type="Pfam" id="PF12937">
    <property type="entry name" value="F-box-like"/>
    <property type="match status" value="1"/>
</dbReference>
<evidence type="ECO:0000313" key="2">
    <source>
        <dbReference type="Proteomes" id="UP001652626"/>
    </source>
</evidence>
<evidence type="ECO:0000313" key="3">
    <source>
        <dbReference type="RefSeq" id="XP_026495244.2"/>
    </source>
</evidence>
<feature type="domain" description="F-box" evidence="1">
    <location>
        <begin position="7"/>
        <end position="54"/>
    </location>
</feature>
<sequence>MENIKINTSLASLPDEIISLILSNIEPRDIIRFSVTCRRFYEIVINNDYLWKIKYSEMLPKEIVTVVEENDCIWLREMIQYYKLRRKIFIELVSMSPKSFWRVYEVSIEDVRSFFAFATETNLSFYYTIHILQGIVKKGTKILDALTIVKPLYTLTVMYYTKIVLRHLIQTYLAIKWVKLHMKNMLTPEVVITFFLQWIDPINIYTDEEVEIKIQGLVAKVENVLKEVYSNNSNEKEDFKYSDKEVLLALTQVIYKDEKFSVCANTKVITLNLAKVIEESNGNIITYAVIYHAVAKRLGVKCDLIAFPNHLFLEWQNNEDPSTPLFTIDLITGSVNPKRRCPFSQSASSEYEYVPDSLLQYVYSSYMISKGAIRDCKTQNAIHLMDFLGTTHINNNPYKNFFTYLIEHSDTPVMDTPLNMTYIHDVHLQMLVALANLNPAPEVAYHTVSVKKHRSYVTFAVGMICYHKVYNYMCIILGWELDGSHLRIPTEDNLGLGRDQPFYRVIAGDQSERYVAQENLMAVRTPFRIHRLEDHIAREFTHFDGFSYVPNNEKILEYPKEQLITEVFRKRFVNVAIP</sequence>
<dbReference type="PANTHER" id="PTHR31350">
    <property type="entry name" value="SI:DKEY-261L7.2"/>
    <property type="match status" value="1"/>
</dbReference>
<dbReference type="SUPFAM" id="SSF141255">
    <property type="entry name" value="YccV-like"/>
    <property type="match status" value="1"/>
</dbReference>
<name>A0A8B8IDW3_VANTA</name>
<organism evidence="2 3">
    <name type="scientific">Vanessa tameamea</name>
    <name type="common">Kamehameha butterfly</name>
    <dbReference type="NCBI Taxonomy" id="334116"/>
    <lineage>
        <taxon>Eukaryota</taxon>
        <taxon>Metazoa</taxon>
        <taxon>Ecdysozoa</taxon>
        <taxon>Arthropoda</taxon>
        <taxon>Hexapoda</taxon>
        <taxon>Insecta</taxon>
        <taxon>Pterygota</taxon>
        <taxon>Neoptera</taxon>
        <taxon>Endopterygota</taxon>
        <taxon>Lepidoptera</taxon>
        <taxon>Glossata</taxon>
        <taxon>Ditrysia</taxon>
        <taxon>Papilionoidea</taxon>
        <taxon>Nymphalidae</taxon>
        <taxon>Nymphalinae</taxon>
        <taxon>Vanessa</taxon>
    </lineage>
</organism>
<dbReference type="Proteomes" id="UP001652626">
    <property type="component" value="Chromosome 8"/>
</dbReference>
<dbReference type="Gene3D" id="1.20.1280.50">
    <property type="match status" value="1"/>
</dbReference>